<dbReference type="EMBL" id="AUZZ01007643">
    <property type="protein sequence ID" value="EQD41548.1"/>
    <property type="molecule type" value="Genomic_DNA"/>
</dbReference>
<proteinExistence type="predicted"/>
<dbReference type="InterPro" id="IPR029060">
    <property type="entry name" value="PIN-like_dom_sf"/>
</dbReference>
<gene>
    <name evidence="1" type="ORF">B2A_10614</name>
</gene>
<reference evidence="1" key="1">
    <citation type="submission" date="2013-08" db="EMBL/GenBank/DDBJ databases">
        <authorList>
            <person name="Mendez C."/>
            <person name="Richter M."/>
            <person name="Ferrer M."/>
            <person name="Sanchez J."/>
        </authorList>
    </citation>
    <scope>NUCLEOTIDE SEQUENCE</scope>
</reference>
<evidence type="ECO:0000313" key="1">
    <source>
        <dbReference type="EMBL" id="EQD41548.1"/>
    </source>
</evidence>
<dbReference type="GO" id="GO:0016788">
    <property type="term" value="F:hydrolase activity, acting on ester bonds"/>
    <property type="evidence" value="ECO:0007669"/>
    <property type="project" value="InterPro"/>
</dbReference>
<accession>T0Z932</accession>
<reference evidence="1" key="2">
    <citation type="journal article" date="2014" name="ISME J.">
        <title>Microbial stratification in low pH oxic and suboxic macroscopic growths along an acid mine drainage.</title>
        <authorList>
            <person name="Mendez-Garcia C."/>
            <person name="Mesa V."/>
            <person name="Sprenger R.R."/>
            <person name="Richter M."/>
            <person name="Diez M.S."/>
            <person name="Solano J."/>
            <person name="Bargiela R."/>
            <person name="Golyshina O.V."/>
            <person name="Manteca A."/>
            <person name="Ramos J.L."/>
            <person name="Gallego J.R."/>
            <person name="Llorente I."/>
            <person name="Martins Dos Santos V.A."/>
            <person name="Jensen O.N."/>
            <person name="Pelaez A.I."/>
            <person name="Sanchez J."/>
            <person name="Ferrer M."/>
        </authorList>
    </citation>
    <scope>NUCLEOTIDE SEQUENCE</scope>
</reference>
<dbReference type="AlphaFoldDB" id="T0Z932"/>
<dbReference type="InterPro" id="IPR006226">
    <property type="entry name" value="Mtu_PIN"/>
</dbReference>
<dbReference type="NCBIfam" id="TIGR00028">
    <property type="entry name" value="Mtu_PIN_fam"/>
    <property type="match status" value="1"/>
</dbReference>
<feature type="non-terminal residue" evidence="1">
    <location>
        <position position="110"/>
    </location>
</feature>
<sequence length="110" mass="12242">MILCDVNVLIYAFRSDAEDHRRHKAWLESVINGPAAYGVAPQILASVVRICTHRRIFACPSALDDALEFCRVVFGQPSATVIVPGERHWSIFESLCQDSKATGNIVQDAW</sequence>
<name>T0Z932_9ZZZZ</name>
<comment type="caution">
    <text evidence="1">The sequence shown here is derived from an EMBL/GenBank/DDBJ whole genome shotgun (WGS) entry which is preliminary data.</text>
</comment>
<dbReference type="SUPFAM" id="SSF88723">
    <property type="entry name" value="PIN domain-like"/>
    <property type="match status" value="1"/>
</dbReference>
<organism evidence="1">
    <name type="scientific">mine drainage metagenome</name>
    <dbReference type="NCBI Taxonomy" id="410659"/>
    <lineage>
        <taxon>unclassified sequences</taxon>
        <taxon>metagenomes</taxon>
        <taxon>ecological metagenomes</taxon>
    </lineage>
</organism>
<protein>
    <submittedName>
        <fullName evidence="1">PIN domain protein family protein</fullName>
    </submittedName>
</protein>